<evidence type="ECO:0000313" key="3">
    <source>
        <dbReference type="EMBL" id="CAD2212772.1"/>
    </source>
</evidence>
<evidence type="ECO:0000256" key="2">
    <source>
        <dbReference type="SAM" id="Phobius"/>
    </source>
</evidence>
<accession>A0A7G2C4F4</accession>
<feature type="compositionally biased region" description="Acidic residues" evidence="1">
    <location>
        <begin position="102"/>
        <end position="111"/>
    </location>
</feature>
<dbReference type="EMBL" id="LR877145">
    <property type="protein sequence ID" value="CAD2212772.1"/>
    <property type="molecule type" value="Genomic_DNA"/>
</dbReference>
<dbReference type="Proteomes" id="UP000515908">
    <property type="component" value="Chromosome 01"/>
</dbReference>
<feature type="compositionally biased region" description="Polar residues" evidence="1">
    <location>
        <begin position="201"/>
        <end position="219"/>
    </location>
</feature>
<evidence type="ECO:0000256" key="1">
    <source>
        <dbReference type="SAM" id="MobiDB-lite"/>
    </source>
</evidence>
<dbReference type="AlphaFoldDB" id="A0A7G2C4F4"/>
<feature type="compositionally biased region" description="Basic and acidic residues" evidence="1">
    <location>
        <begin position="116"/>
        <end position="133"/>
    </location>
</feature>
<keyword evidence="4" id="KW-1185">Reference proteome</keyword>
<feature type="transmembrane region" description="Helical" evidence="2">
    <location>
        <begin position="48"/>
        <end position="67"/>
    </location>
</feature>
<sequence>MVVPPLPMRLEQTSATLSQQRKLSRAVVCVVLVFLLTLPVYTFPYPKAVPSFLSLFLFLLVLALLVCSINSSLRTLQCTSAPLAQAEVWAKVEEDQLRLELEEDLSEEDEGGQAPPERKERDQDGHPADHEEPQEGSAAEPGEEGRISLSPSSSDEGEHVKGSKHLQLPTGNYNPHHLRNLNNNDSMIDNSSFNHIDRTSLENMVNSPKRPLNNNENEV</sequence>
<dbReference type="VEuPathDB" id="TriTrypDB:ADEAN_000018400"/>
<keyword evidence="2" id="KW-0472">Membrane</keyword>
<name>A0A7G2C4F4_9TRYP</name>
<protein>
    <submittedName>
        <fullName evidence="3">Uncharacterized protein</fullName>
    </submittedName>
</protein>
<feature type="compositionally biased region" description="Polar residues" evidence="1">
    <location>
        <begin position="180"/>
        <end position="192"/>
    </location>
</feature>
<feature type="transmembrane region" description="Helical" evidence="2">
    <location>
        <begin position="23"/>
        <end position="42"/>
    </location>
</feature>
<feature type="region of interest" description="Disordered" evidence="1">
    <location>
        <begin position="200"/>
        <end position="219"/>
    </location>
</feature>
<organism evidence="3 4">
    <name type="scientific">Angomonas deanei</name>
    <dbReference type="NCBI Taxonomy" id="59799"/>
    <lineage>
        <taxon>Eukaryota</taxon>
        <taxon>Discoba</taxon>
        <taxon>Euglenozoa</taxon>
        <taxon>Kinetoplastea</taxon>
        <taxon>Metakinetoplastina</taxon>
        <taxon>Trypanosomatida</taxon>
        <taxon>Trypanosomatidae</taxon>
        <taxon>Strigomonadinae</taxon>
        <taxon>Angomonas</taxon>
    </lineage>
</organism>
<proteinExistence type="predicted"/>
<keyword evidence="2" id="KW-1133">Transmembrane helix</keyword>
<keyword evidence="2" id="KW-0812">Transmembrane</keyword>
<evidence type="ECO:0000313" key="4">
    <source>
        <dbReference type="Proteomes" id="UP000515908"/>
    </source>
</evidence>
<feature type="region of interest" description="Disordered" evidence="1">
    <location>
        <begin position="102"/>
        <end position="192"/>
    </location>
</feature>
<reference evidence="3 4" key="1">
    <citation type="submission" date="2020-08" db="EMBL/GenBank/DDBJ databases">
        <authorList>
            <person name="Newling K."/>
            <person name="Davey J."/>
            <person name="Forrester S."/>
        </authorList>
    </citation>
    <scope>NUCLEOTIDE SEQUENCE [LARGE SCALE GENOMIC DNA]</scope>
    <source>
        <strain evidence="4">Crithidia deanei Carvalho (ATCC PRA-265)</strain>
    </source>
</reference>
<gene>
    <name evidence="3" type="ORF">ADEAN_000018400</name>
</gene>